<keyword evidence="4" id="KW-1185">Reference proteome</keyword>
<feature type="compositionally biased region" description="Polar residues" evidence="1">
    <location>
        <begin position="47"/>
        <end position="60"/>
    </location>
</feature>
<dbReference type="OrthoDB" id="118550at2759"/>
<feature type="region of interest" description="Disordered" evidence="1">
    <location>
        <begin position="148"/>
        <end position="256"/>
    </location>
</feature>
<reference evidence="3" key="1">
    <citation type="journal article" date="2020" name="Fungal Divers.">
        <title>Resolving the Mortierellaceae phylogeny through synthesis of multi-gene phylogenetics and phylogenomics.</title>
        <authorList>
            <person name="Vandepol N."/>
            <person name="Liber J."/>
            <person name="Desiro A."/>
            <person name="Na H."/>
            <person name="Kennedy M."/>
            <person name="Barry K."/>
            <person name="Grigoriev I.V."/>
            <person name="Miller A.N."/>
            <person name="O'Donnell K."/>
            <person name="Stajich J.E."/>
            <person name="Bonito G."/>
        </authorList>
    </citation>
    <scope>NUCLEOTIDE SEQUENCE</scope>
    <source>
        <strain evidence="3">KOD948</strain>
    </source>
</reference>
<feature type="compositionally biased region" description="Basic residues" evidence="1">
    <location>
        <begin position="37"/>
        <end position="46"/>
    </location>
</feature>
<feature type="region of interest" description="Disordered" evidence="1">
    <location>
        <begin position="507"/>
        <end position="551"/>
    </location>
</feature>
<evidence type="ECO:0000256" key="1">
    <source>
        <dbReference type="SAM" id="MobiDB-lite"/>
    </source>
</evidence>
<feature type="compositionally biased region" description="Polar residues" evidence="1">
    <location>
        <begin position="522"/>
        <end position="538"/>
    </location>
</feature>
<name>A0A9P6PL72_9FUNG</name>
<dbReference type="PANTHER" id="PTHR16124:SF3">
    <property type="entry name" value="MIS18-BINDING PROTEIN 1"/>
    <property type="match status" value="1"/>
</dbReference>
<evidence type="ECO:0000259" key="2">
    <source>
        <dbReference type="Pfam" id="PF09133"/>
    </source>
</evidence>
<feature type="compositionally biased region" description="Polar residues" evidence="1">
    <location>
        <begin position="631"/>
        <end position="640"/>
    </location>
</feature>
<proteinExistence type="predicted"/>
<feature type="region of interest" description="Disordered" evidence="1">
    <location>
        <begin position="1"/>
        <end position="97"/>
    </location>
</feature>
<sequence length="699" mass="77611">MISASGIPKHQDHSEQECNTGNPQSSDTQTQLERQARSRVVHRKPKSATSMDGTQQSHVSKSAVHTIRFPASLIKDTIKGRKHTKPRQQISTGDNSSVEESFHVLVYPKHAWGQRTRTRNSMPVEPLGLISSRIKQTCVPVTVLDLTSDSDFAPSSKKSRKSKSRNRDTSSNARNRRTPVPKVAVQSTKDKRGQDSGISVEVLHENTGKGERRNLEGTSIEQEHLDDRSSDSYYTPGRRVSHKKQQGTSQIDRIRQKRKASGWLDCVLIPVLNKQQRIPVEEDTKPGMMVSQHEPNTPQTTSESTTVEPVETTTVSERLTIPQSHLLSPTPIRPIRDDVDQDSIKSVERNDKRNIKSPSHEAAVSKPLKKDGPHKSFHGWWLQIKASAGMTRTRQWIGVQGHLVGPEPLVWHTSIIQEAPEPTLVKTFSGSYYRLEGSINKARMESNGFPPAIIEAFTDGFPADWVSILLRFFERKFANKVVSNSQEGSIIKQGHREHHSSALYTLNSVKTGRSQESDTKLIGSTSQKKGSPPSSQDVSICPPENLEVPAHNSRLSIDRYSRPSNTTLFSTDTKIVSSVEPFTNGVLDSNMQAEDAGRESEVRSQQSIQPVDVDSYHGEEDVESMFAEPTDNMSASSPSTRDLHKNEIESRLPNSVFRSLSSISASSRSTLAPDFVSQSEAVDSEGLVVKATTDMDRGE</sequence>
<dbReference type="AlphaFoldDB" id="A0A9P6PL72"/>
<dbReference type="GO" id="GO:0000775">
    <property type="term" value="C:chromosome, centromeric region"/>
    <property type="evidence" value="ECO:0007669"/>
    <property type="project" value="TreeGrafter"/>
</dbReference>
<dbReference type="PANTHER" id="PTHR16124">
    <property type="entry name" value="MIS18-BINDING PROTEIN 1"/>
    <property type="match status" value="1"/>
</dbReference>
<feature type="compositionally biased region" description="Basic and acidic residues" evidence="1">
    <location>
        <begin position="202"/>
        <end position="230"/>
    </location>
</feature>
<feature type="compositionally biased region" description="Basic and acidic residues" evidence="1">
    <location>
        <begin position="334"/>
        <end position="354"/>
    </location>
</feature>
<feature type="compositionally biased region" description="Low complexity" evidence="1">
    <location>
        <begin position="294"/>
        <end position="317"/>
    </location>
</feature>
<dbReference type="EMBL" id="JAAAJA010001267">
    <property type="protein sequence ID" value="KAG0247671.1"/>
    <property type="molecule type" value="Genomic_DNA"/>
</dbReference>
<dbReference type="Proteomes" id="UP000726737">
    <property type="component" value="Unassembled WGS sequence"/>
</dbReference>
<protein>
    <recommendedName>
        <fullName evidence="2">SANTA domain-containing protein</fullName>
    </recommendedName>
</protein>
<comment type="caution">
    <text evidence="3">The sequence shown here is derived from an EMBL/GenBank/DDBJ whole genome shotgun (WGS) entry which is preliminary data.</text>
</comment>
<organism evidence="3 4">
    <name type="scientific">Mortierella polycephala</name>
    <dbReference type="NCBI Taxonomy" id="41804"/>
    <lineage>
        <taxon>Eukaryota</taxon>
        <taxon>Fungi</taxon>
        <taxon>Fungi incertae sedis</taxon>
        <taxon>Mucoromycota</taxon>
        <taxon>Mortierellomycotina</taxon>
        <taxon>Mortierellomycetes</taxon>
        <taxon>Mortierellales</taxon>
        <taxon>Mortierellaceae</taxon>
        <taxon>Mortierella</taxon>
    </lineage>
</organism>
<feature type="compositionally biased region" description="Low complexity" evidence="1">
    <location>
        <begin position="655"/>
        <end position="669"/>
    </location>
</feature>
<dbReference type="InterPro" id="IPR015216">
    <property type="entry name" value="SANTA"/>
</dbReference>
<feature type="compositionally biased region" description="Basic and acidic residues" evidence="1">
    <location>
        <begin position="641"/>
        <end position="650"/>
    </location>
</feature>
<feature type="domain" description="SANTA" evidence="2">
    <location>
        <begin position="378"/>
        <end position="466"/>
    </location>
</feature>
<evidence type="ECO:0000313" key="4">
    <source>
        <dbReference type="Proteomes" id="UP000726737"/>
    </source>
</evidence>
<feature type="region of interest" description="Disordered" evidence="1">
    <location>
        <begin position="282"/>
        <end position="373"/>
    </location>
</feature>
<feature type="region of interest" description="Disordered" evidence="1">
    <location>
        <begin position="587"/>
        <end position="699"/>
    </location>
</feature>
<feature type="compositionally biased region" description="Polar residues" evidence="1">
    <location>
        <begin position="17"/>
        <end position="33"/>
    </location>
</feature>
<feature type="compositionally biased region" description="Polar residues" evidence="1">
    <location>
        <begin position="87"/>
        <end position="97"/>
    </location>
</feature>
<accession>A0A9P6PL72</accession>
<evidence type="ECO:0000313" key="3">
    <source>
        <dbReference type="EMBL" id="KAG0247671.1"/>
    </source>
</evidence>
<gene>
    <name evidence="3" type="ORF">BG011_001095</name>
</gene>
<dbReference type="InterPro" id="IPR039110">
    <property type="entry name" value="KNL2-like"/>
</dbReference>
<dbReference type="Pfam" id="PF09133">
    <property type="entry name" value="SANTA"/>
    <property type="match status" value="1"/>
</dbReference>